<dbReference type="AlphaFoldDB" id="A0A2M8KTH8"/>
<name>A0A2M8KTH8_9BACT</name>
<dbReference type="Proteomes" id="UP000229554">
    <property type="component" value="Unassembled WGS sequence"/>
</dbReference>
<evidence type="ECO:0000313" key="1">
    <source>
        <dbReference type="EMBL" id="PJE63183.1"/>
    </source>
</evidence>
<comment type="caution">
    <text evidence="1">The sequence shown here is derived from an EMBL/GenBank/DDBJ whole genome shotgun (WGS) entry which is preliminary data.</text>
</comment>
<gene>
    <name evidence="1" type="ORF">COU88_00915</name>
</gene>
<sequence>MSADTIRTTQQADFRSLMSQLGVNREILLAQPATVCIIGIGLSFGERALFGDYTDDGVWLPRSNVQGIWACDENDYFNLVPDSSAYAKLHRLGLSVTSVQSFIPEIQESSPMQLCHAPFGQAVRAIQKPFFDIVTFCRIPNLVSQLRVTDFWHTLSRVVKPGGYFITTGSMDGSEMVAPPNWQVVVQKELPHSDPTLIDNRGYVLQKKTNLGG</sequence>
<reference evidence="2" key="1">
    <citation type="submission" date="2017-09" db="EMBL/GenBank/DDBJ databases">
        <title>Depth-based differentiation of microbial function through sediment-hosted aquifers and enrichment of novel symbionts in the deep terrestrial subsurface.</title>
        <authorList>
            <person name="Probst A.J."/>
            <person name="Ladd B."/>
            <person name="Jarett J.K."/>
            <person name="Geller-Mcgrath D.E."/>
            <person name="Sieber C.M.K."/>
            <person name="Emerson J.B."/>
            <person name="Anantharaman K."/>
            <person name="Thomas B.C."/>
            <person name="Malmstrom R."/>
            <person name="Stieglmeier M."/>
            <person name="Klingl A."/>
            <person name="Woyke T."/>
            <person name="Ryan C.M."/>
            <person name="Banfield J.F."/>
        </authorList>
    </citation>
    <scope>NUCLEOTIDE SEQUENCE [LARGE SCALE GENOMIC DNA]</scope>
</reference>
<dbReference type="EMBL" id="PFED01000039">
    <property type="protein sequence ID" value="PJE63183.1"/>
    <property type="molecule type" value="Genomic_DNA"/>
</dbReference>
<organism evidence="1 2">
    <name type="scientific">Candidatus Roizmanbacteria bacterium CG10_big_fil_rev_8_21_14_0_10_39_6</name>
    <dbReference type="NCBI Taxonomy" id="1974853"/>
    <lineage>
        <taxon>Bacteria</taxon>
        <taxon>Candidatus Roizmaniibacteriota</taxon>
    </lineage>
</organism>
<protein>
    <submittedName>
        <fullName evidence="1">Uncharacterized protein</fullName>
    </submittedName>
</protein>
<proteinExistence type="predicted"/>
<evidence type="ECO:0000313" key="2">
    <source>
        <dbReference type="Proteomes" id="UP000229554"/>
    </source>
</evidence>
<accession>A0A2M8KTH8</accession>